<name>A0ACB8TP80_9APHY</name>
<dbReference type="EMBL" id="MU274953">
    <property type="protein sequence ID" value="KAI0083792.1"/>
    <property type="molecule type" value="Genomic_DNA"/>
</dbReference>
<protein>
    <submittedName>
        <fullName evidence="1">Uncharacterized protein</fullName>
    </submittedName>
</protein>
<reference evidence="1" key="1">
    <citation type="journal article" date="2021" name="Environ. Microbiol.">
        <title>Gene family expansions and transcriptome signatures uncover fungal adaptations to wood decay.</title>
        <authorList>
            <person name="Hage H."/>
            <person name="Miyauchi S."/>
            <person name="Viragh M."/>
            <person name="Drula E."/>
            <person name="Min B."/>
            <person name="Chaduli D."/>
            <person name="Navarro D."/>
            <person name="Favel A."/>
            <person name="Norest M."/>
            <person name="Lesage-Meessen L."/>
            <person name="Balint B."/>
            <person name="Merenyi Z."/>
            <person name="de Eugenio L."/>
            <person name="Morin E."/>
            <person name="Martinez A.T."/>
            <person name="Baldrian P."/>
            <person name="Stursova M."/>
            <person name="Martinez M.J."/>
            <person name="Novotny C."/>
            <person name="Magnuson J.K."/>
            <person name="Spatafora J.W."/>
            <person name="Maurice S."/>
            <person name="Pangilinan J."/>
            <person name="Andreopoulos W."/>
            <person name="LaButti K."/>
            <person name="Hundley H."/>
            <person name="Na H."/>
            <person name="Kuo A."/>
            <person name="Barry K."/>
            <person name="Lipzen A."/>
            <person name="Henrissat B."/>
            <person name="Riley R."/>
            <person name="Ahrendt S."/>
            <person name="Nagy L.G."/>
            <person name="Grigoriev I.V."/>
            <person name="Martin F."/>
            <person name="Rosso M.N."/>
        </authorList>
    </citation>
    <scope>NUCLEOTIDE SEQUENCE</scope>
    <source>
        <strain evidence="1">CBS 384.51</strain>
    </source>
</reference>
<sequence length="460" mass="53116">MRSNTGTNLHQPTPRTTLQTPSNPGTRYSHYSKPIVPLDLVEYIIDELRHDRAALQACNLTSRLWSHRARTHLHRTLTIEHINAALISDKKCSHHQMLDDLPVILKYADEVRLKGVLYAEPRDENLCGAQFWSTIDRLRHVRRVCMINTDLTCTSFRHFDSFNPRFWGRMFPAVENLSLIDTKFLDSLGPLLLASEFPRLQVLTLKDVKAGPVVASLSDTKEATGLNALAPRSVRISCHDQPQLVCEMLRHVRALRAASDTLEVLRLSTALGIEESIELATFFHEAETNLRDLHLVLQQHPDHTPFLSNMRVEVLKRVSWCIENCEGLDILRLGFRRHPTYSMLSVLYGHKKDSLDTVWQVWGEILRGLTKVSFRKLIFYVDARDIDNREALEDVLLTQSPLQSIEVIYFYVGGHFVSPLRMQHSVDKWTGAVRRLQSQFVVQLEFYHKPEIVREGWYIW</sequence>
<gene>
    <name evidence="1" type="ORF">BDY19DRAFT_614000</name>
</gene>
<keyword evidence="2" id="KW-1185">Reference proteome</keyword>
<comment type="caution">
    <text evidence="1">The sequence shown here is derived from an EMBL/GenBank/DDBJ whole genome shotgun (WGS) entry which is preliminary data.</text>
</comment>
<dbReference type="Proteomes" id="UP001055072">
    <property type="component" value="Unassembled WGS sequence"/>
</dbReference>
<organism evidence="1 2">
    <name type="scientific">Irpex rosettiformis</name>
    <dbReference type="NCBI Taxonomy" id="378272"/>
    <lineage>
        <taxon>Eukaryota</taxon>
        <taxon>Fungi</taxon>
        <taxon>Dikarya</taxon>
        <taxon>Basidiomycota</taxon>
        <taxon>Agaricomycotina</taxon>
        <taxon>Agaricomycetes</taxon>
        <taxon>Polyporales</taxon>
        <taxon>Irpicaceae</taxon>
        <taxon>Irpex</taxon>
    </lineage>
</organism>
<evidence type="ECO:0000313" key="1">
    <source>
        <dbReference type="EMBL" id="KAI0083792.1"/>
    </source>
</evidence>
<proteinExistence type="predicted"/>
<evidence type="ECO:0000313" key="2">
    <source>
        <dbReference type="Proteomes" id="UP001055072"/>
    </source>
</evidence>
<accession>A0ACB8TP80</accession>